<dbReference type="GO" id="GO:0070482">
    <property type="term" value="P:response to oxygen levels"/>
    <property type="evidence" value="ECO:0007669"/>
    <property type="project" value="TreeGrafter"/>
</dbReference>
<feature type="transmembrane region" description="Helical" evidence="2">
    <location>
        <begin position="577"/>
        <end position="597"/>
    </location>
</feature>
<dbReference type="InterPro" id="IPR001054">
    <property type="entry name" value="A/G_cyclase"/>
</dbReference>
<dbReference type="Gene3D" id="3.30.70.1230">
    <property type="entry name" value="Nucleotide cyclase"/>
    <property type="match status" value="2"/>
</dbReference>
<dbReference type="PANTHER" id="PTHR45655">
    <property type="entry name" value="GUANYLATE CYCLASE SOLUBLE SUBUNIT BETA-2"/>
    <property type="match status" value="1"/>
</dbReference>
<evidence type="ECO:0000256" key="3">
    <source>
        <dbReference type="SAM" id="SignalP"/>
    </source>
</evidence>
<dbReference type="CDD" id="cd07302">
    <property type="entry name" value="CHD"/>
    <property type="match status" value="2"/>
</dbReference>
<feature type="region of interest" description="Disordered" evidence="1">
    <location>
        <begin position="370"/>
        <end position="433"/>
    </location>
</feature>
<dbReference type="SUPFAM" id="SSF55073">
    <property type="entry name" value="Nucleotide cyclase"/>
    <property type="match status" value="2"/>
</dbReference>
<reference evidence="5 6" key="1">
    <citation type="journal article" date="2018" name="PLoS ONE">
        <title>The draft genome of Kipferlia bialata reveals reductive genome evolution in fornicate parasites.</title>
        <authorList>
            <person name="Tanifuji G."/>
            <person name="Takabayashi S."/>
            <person name="Kume K."/>
            <person name="Takagi M."/>
            <person name="Nakayama T."/>
            <person name="Kamikawa R."/>
            <person name="Inagaki Y."/>
            <person name="Hashimoto T."/>
        </authorList>
    </citation>
    <scope>NUCLEOTIDE SEQUENCE [LARGE SCALE GENOMIC DNA]</scope>
    <source>
        <strain evidence="5">NY0173</strain>
    </source>
</reference>
<feature type="transmembrane region" description="Helical" evidence="2">
    <location>
        <begin position="507"/>
        <end position="531"/>
    </location>
</feature>
<feature type="region of interest" description="Disordered" evidence="1">
    <location>
        <begin position="920"/>
        <end position="941"/>
    </location>
</feature>
<sequence length="1315" mass="142260">MPYGACDALWRMFLSLFFNALPSRAYTAIITKSGFSSRIYGAVVFVKVNLKDNVEVPIDKYIRQINGIFALLDEVSLAAKGVMKLKATEQCFLATVEETDDVTQQEAVTRAVQFSLVLREATLQLLASCPSAFPCIDSVSVGIAAGSLTAGVTGHQMLRYDVWSDTVNTASRVLYATPKWGIGVTEAVVQVLYAELPAAEQAAADAAMAEASRTLADRGQSLGRGVHARQQKKRLVLPPRRCFVISPPKVVYLKGKGLSPLRYVDCVNIDFGGWVKDFVRDMSSLLVSSGSDLLLLGLSKQYDATNRFSRLLSTSVATLDQTSIATVQRLIAPIKSVEAEGLTAPVPLVHAQSRFLKDPSLARGTLYHKRKGHPYADSRPASSLQNSQPCRDYPTRSLTETDTYPNQAEWMMDTTPSPSQAASAPRGTMSWSDGGFPSLPPSDTYDVEEERALPTAMGLKREWSGDITGHTRCTTEHTDIHTRLLDAVTCWAKRCTDTDRSRLSRGWAYVVHAMLSYAQLVLLWLAPSGAIDQSQYTYLLLTGPVSPLPRYIATGVCAVCALLLFFCALLSGVVSPLVRYGCAGAACAAVFLLSWSLSVYTKSLSLLVEARTDLSREALSTVTRKLFGDLSSSGSLSTGPSGLFATVSRIDTALHTLSVVCVCLSIFGTTDLGVASPSLYLSSAMLLGACVACSILAMPCLYIAVLSPVLVPLLVPSVLSLLPFDDLSPVYVCSTVLCTVCLCAMCTRLCTSVLGAFRSTSLIRSALTSIHTLTRRVVESHVYEHSIESLFAPCQQGTAAGERGEALSLIMQQRGVSTGYTVTPDCIDAGLSLSDECLVPLAIPGMDQLPAVQSVEPLISDMVLDSVSIDREDSGSESDTEPPLPSDGLVDSADLEAQITSLFHMWYRYCVVKKRPRSGAVQSPRAVSGSPSLPAVDRARRNRTTGSVAVMSLSRHYEALYKVQPGLDMQCNSLTLSSVNSSMKREGKAPSAASTRGSRRRERDSALSESSESGAVVVPSHPPRRSITSLLSQAEVSLAGTGLDFYPVCFCTHCDIVSFTKFSSNADSDLVVAIIDRLFDGFDNALTAIPGLCKLKTEGDAYSTFMGFSRSALQRMTTQELVTCAVNVVRFMFAQQRVIAEVSATFRQPMQLRVAAAMAPAFGSVLSTIRVSYDLFGLAPYMARNLEPITPNGCISVCRAMHTMLSFTPRSFVTFGDRTAPAEEEDGIDSQSAVQVMAQRLLNKHYDANNSAEFDHPTLWRRSQRTLVTRTTRIREGTDRMRAATSPVLSNPLLMQGGGRTPQLEGVVVLHCTME</sequence>
<keyword evidence="2" id="KW-1133">Transmembrane helix</keyword>
<feature type="region of interest" description="Disordered" evidence="1">
    <location>
        <begin position="870"/>
        <end position="890"/>
    </location>
</feature>
<gene>
    <name evidence="5" type="ORF">KIPB_005398</name>
</gene>
<feature type="transmembrane region" description="Helical" evidence="2">
    <location>
        <begin position="686"/>
        <end position="709"/>
    </location>
</feature>
<dbReference type="EMBL" id="BDIP01001260">
    <property type="protein sequence ID" value="GIQ83988.1"/>
    <property type="molecule type" value="Genomic_DNA"/>
</dbReference>
<protein>
    <recommendedName>
        <fullName evidence="4">Guanylate cyclase domain-containing protein</fullName>
    </recommendedName>
</protein>
<name>A0A9K3CVB7_9EUKA</name>
<feature type="transmembrane region" description="Helical" evidence="2">
    <location>
        <begin position="551"/>
        <end position="570"/>
    </location>
</feature>
<dbReference type="GO" id="GO:0008074">
    <property type="term" value="C:guanylate cyclase complex, soluble"/>
    <property type="evidence" value="ECO:0007669"/>
    <property type="project" value="TreeGrafter"/>
</dbReference>
<evidence type="ECO:0000256" key="2">
    <source>
        <dbReference type="SAM" id="Phobius"/>
    </source>
</evidence>
<accession>A0A9K3CVB7</accession>
<dbReference type="GO" id="GO:0019934">
    <property type="term" value="P:cGMP-mediated signaling"/>
    <property type="evidence" value="ECO:0007669"/>
    <property type="project" value="TreeGrafter"/>
</dbReference>
<feature type="signal peptide" evidence="3">
    <location>
        <begin position="1"/>
        <end position="27"/>
    </location>
</feature>
<keyword evidence="2" id="KW-0472">Membrane</keyword>
<feature type="domain" description="Guanylate cyclase" evidence="4">
    <location>
        <begin position="1055"/>
        <end position="1187"/>
    </location>
</feature>
<evidence type="ECO:0000259" key="4">
    <source>
        <dbReference type="PROSITE" id="PS50125"/>
    </source>
</evidence>
<dbReference type="PROSITE" id="PS50125">
    <property type="entry name" value="GUANYLATE_CYCLASE_2"/>
    <property type="match status" value="2"/>
</dbReference>
<dbReference type="Pfam" id="PF00211">
    <property type="entry name" value="Guanylate_cyc"/>
    <property type="match status" value="2"/>
</dbReference>
<feature type="compositionally biased region" description="Polar residues" evidence="1">
    <location>
        <begin position="380"/>
        <end position="389"/>
    </location>
</feature>
<proteinExistence type="predicted"/>
<dbReference type="PANTHER" id="PTHR45655:SF13">
    <property type="entry name" value="SOLUBLE GUANYLATE CYCLASE GCY-32-RELATED"/>
    <property type="match status" value="1"/>
</dbReference>
<comment type="caution">
    <text evidence="5">The sequence shown here is derived from an EMBL/GenBank/DDBJ whole genome shotgun (WGS) entry which is preliminary data.</text>
</comment>
<feature type="compositionally biased region" description="Polar residues" evidence="1">
    <location>
        <begin position="396"/>
        <end position="406"/>
    </location>
</feature>
<feature type="transmembrane region" description="Helical" evidence="2">
    <location>
        <begin position="653"/>
        <end position="674"/>
    </location>
</feature>
<dbReference type="InterPro" id="IPR029787">
    <property type="entry name" value="Nucleotide_cyclase"/>
</dbReference>
<keyword evidence="6" id="KW-1185">Reference proteome</keyword>
<organism evidence="5 6">
    <name type="scientific">Kipferlia bialata</name>
    <dbReference type="NCBI Taxonomy" id="797122"/>
    <lineage>
        <taxon>Eukaryota</taxon>
        <taxon>Metamonada</taxon>
        <taxon>Carpediemonas-like organisms</taxon>
        <taxon>Kipferlia</taxon>
    </lineage>
</organism>
<dbReference type="OrthoDB" id="10006362at2759"/>
<evidence type="ECO:0000313" key="6">
    <source>
        <dbReference type="Proteomes" id="UP000265618"/>
    </source>
</evidence>
<dbReference type="Proteomes" id="UP000265618">
    <property type="component" value="Unassembled WGS sequence"/>
</dbReference>
<feature type="region of interest" description="Disordered" evidence="1">
    <location>
        <begin position="980"/>
        <end position="1022"/>
    </location>
</feature>
<dbReference type="GO" id="GO:0004383">
    <property type="term" value="F:guanylate cyclase activity"/>
    <property type="evidence" value="ECO:0007669"/>
    <property type="project" value="TreeGrafter"/>
</dbReference>
<feature type="domain" description="Guanylate cyclase" evidence="4">
    <location>
        <begin position="37"/>
        <end position="174"/>
    </location>
</feature>
<keyword evidence="2" id="KW-0812">Transmembrane</keyword>
<feature type="chain" id="PRO_5039929142" description="Guanylate cyclase domain-containing protein" evidence="3">
    <location>
        <begin position="28"/>
        <end position="1315"/>
    </location>
</feature>
<evidence type="ECO:0000313" key="5">
    <source>
        <dbReference type="EMBL" id="GIQ83988.1"/>
    </source>
</evidence>
<evidence type="ECO:0000256" key="1">
    <source>
        <dbReference type="SAM" id="MobiDB-lite"/>
    </source>
</evidence>
<keyword evidence="3" id="KW-0732">Signal</keyword>